<comment type="function">
    <text evidence="1">Condensation of UDP-2,3-diacylglucosamine and 2,3-diacylglucosamine-1-phosphate to form lipid A disaccharide, a precursor of lipid A, a phosphorylated glycolipid that anchors the lipopolysaccharide to the outer membrane of the cell.</text>
</comment>
<evidence type="ECO:0000256" key="9">
    <source>
        <dbReference type="ARBA" id="ARBA00048975"/>
    </source>
</evidence>
<proteinExistence type="predicted"/>
<protein>
    <recommendedName>
        <fullName evidence="3 10">Lipid-A-disaccharide synthase</fullName>
        <ecNumber evidence="2 10">2.4.1.182</ecNumber>
    </recommendedName>
</protein>
<dbReference type="EMBL" id="SGBD01000001">
    <property type="protein sequence ID" value="RZD15062.1"/>
    <property type="molecule type" value="Genomic_DNA"/>
</dbReference>
<dbReference type="GO" id="GO:0016020">
    <property type="term" value="C:membrane"/>
    <property type="evidence" value="ECO:0007669"/>
    <property type="project" value="GOC"/>
</dbReference>
<keyword evidence="4" id="KW-0444">Lipid biosynthesis</keyword>
<accession>A0A519BCQ8</accession>
<evidence type="ECO:0000256" key="7">
    <source>
        <dbReference type="ARBA" id="ARBA00022679"/>
    </source>
</evidence>
<keyword evidence="8" id="KW-0443">Lipid metabolism</keyword>
<evidence type="ECO:0000256" key="4">
    <source>
        <dbReference type="ARBA" id="ARBA00022516"/>
    </source>
</evidence>
<comment type="caution">
    <text evidence="11">The sequence shown here is derived from an EMBL/GenBank/DDBJ whole genome shotgun (WGS) entry which is preliminary data.</text>
</comment>
<organism evidence="11 12">
    <name type="scientific">Candidatus Acidulodesulfobacterium ferriphilum</name>
    <dbReference type="NCBI Taxonomy" id="2597223"/>
    <lineage>
        <taxon>Bacteria</taxon>
        <taxon>Deltaproteobacteria</taxon>
        <taxon>Candidatus Acidulodesulfobacterales</taxon>
        <taxon>Candidatus Acidulodesulfobacterium</taxon>
    </lineage>
</organism>
<comment type="catalytic activity">
    <reaction evidence="9">
        <text>a lipid X + a UDP-2-N,3-O-bis[(3R)-3-hydroxyacyl]-alpha-D-glucosamine = a lipid A disaccharide + UDP + H(+)</text>
        <dbReference type="Rhea" id="RHEA:67828"/>
        <dbReference type="ChEBI" id="CHEBI:15378"/>
        <dbReference type="ChEBI" id="CHEBI:58223"/>
        <dbReference type="ChEBI" id="CHEBI:137748"/>
        <dbReference type="ChEBI" id="CHEBI:176338"/>
        <dbReference type="ChEBI" id="CHEBI:176343"/>
        <dbReference type="EC" id="2.4.1.182"/>
    </reaction>
</comment>
<evidence type="ECO:0000256" key="3">
    <source>
        <dbReference type="ARBA" id="ARBA00020902"/>
    </source>
</evidence>
<dbReference type="SUPFAM" id="SSF53756">
    <property type="entry name" value="UDP-Glycosyltransferase/glycogen phosphorylase"/>
    <property type="match status" value="1"/>
</dbReference>
<gene>
    <name evidence="11" type="primary">lpxB</name>
    <name evidence="11" type="ORF">EVJ47_01955</name>
</gene>
<dbReference type="Proteomes" id="UP000320813">
    <property type="component" value="Unassembled WGS sequence"/>
</dbReference>
<dbReference type="Pfam" id="PF02684">
    <property type="entry name" value="LpxB"/>
    <property type="match status" value="1"/>
</dbReference>
<evidence type="ECO:0000256" key="1">
    <source>
        <dbReference type="ARBA" id="ARBA00002056"/>
    </source>
</evidence>
<dbReference type="GO" id="GO:0005543">
    <property type="term" value="F:phospholipid binding"/>
    <property type="evidence" value="ECO:0007669"/>
    <property type="project" value="TreeGrafter"/>
</dbReference>
<dbReference type="GO" id="GO:0008915">
    <property type="term" value="F:lipid-A-disaccharide synthase activity"/>
    <property type="evidence" value="ECO:0007669"/>
    <property type="project" value="UniProtKB-UniRule"/>
</dbReference>
<dbReference type="GO" id="GO:0009245">
    <property type="term" value="P:lipid A biosynthetic process"/>
    <property type="evidence" value="ECO:0007669"/>
    <property type="project" value="UniProtKB-UniRule"/>
</dbReference>
<dbReference type="PANTHER" id="PTHR30372">
    <property type="entry name" value="LIPID-A-DISACCHARIDE SYNTHASE"/>
    <property type="match status" value="1"/>
</dbReference>
<evidence type="ECO:0000256" key="5">
    <source>
        <dbReference type="ARBA" id="ARBA00022556"/>
    </source>
</evidence>
<reference evidence="11 12" key="1">
    <citation type="submission" date="2019-01" db="EMBL/GenBank/DDBJ databases">
        <title>Insights into ecological role of a new deltaproteobacterial order Candidatus Sinidesulfobacterales (Sva0485) by metagenomics and metatranscriptomics.</title>
        <authorList>
            <person name="Tan S."/>
            <person name="Liu J."/>
            <person name="Fang Y."/>
            <person name="Hedlund B.P."/>
            <person name="Lian Z.H."/>
            <person name="Huang L.Y."/>
            <person name="Li J.T."/>
            <person name="Huang L.N."/>
            <person name="Li W.J."/>
            <person name="Jiang H.C."/>
            <person name="Dong H.L."/>
            <person name="Shu W.S."/>
        </authorList>
    </citation>
    <scope>NUCLEOTIDE SEQUENCE [LARGE SCALE GENOMIC DNA]</scope>
    <source>
        <strain evidence="11">AP3</strain>
    </source>
</reference>
<dbReference type="InterPro" id="IPR003835">
    <property type="entry name" value="Glyco_trans_19"/>
</dbReference>
<evidence type="ECO:0000256" key="10">
    <source>
        <dbReference type="NCBIfam" id="TIGR00215"/>
    </source>
</evidence>
<sequence>MKARRKLAKVLIIAGELSGDIFASGLIKYLKKIKSGTMYYAMGGENLKSEGAELIAGIDKLAVMGFTEVICKIKTIKSVLKNVSSWIRLNKPDVVILVDFPSFNFKIAKLSHKLKIPVVYFIPPKIWASRYKRINFIKRYIKFVITIFPFELEIYKKAGIEAYYFGNPLYELEYKQEAQAKEMSSNYPVISFLPGSRKTELKYHANRIIKSLQLIKSAYKDAFFIFPFRKGIDSSYFAQALKKKNISQDWYIITDSVKDALASSDIIVAASGTASLEAGFYKKPVIIVYYLNFLTYLIAKVLVRIKYIGLINIMANKLIVPELIESKFTPQNVFTEIDKILRDDFYKNSMIDEISNIISTLKTGVNPLEASANLIYDKTLKNV</sequence>
<keyword evidence="5" id="KW-0441">Lipid A biosynthesis</keyword>
<evidence type="ECO:0000313" key="12">
    <source>
        <dbReference type="Proteomes" id="UP000320813"/>
    </source>
</evidence>
<dbReference type="EC" id="2.4.1.182" evidence="2 10"/>
<evidence type="ECO:0000256" key="2">
    <source>
        <dbReference type="ARBA" id="ARBA00012687"/>
    </source>
</evidence>
<keyword evidence="6 11" id="KW-0328">Glycosyltransferase</keyword>
<evidence type="ECO:0000256" key="8">
    <source>
        <dbReference type="ARBA" id="ARBA00023098"/>
    </source>
</evidence>
<dbReference type="PANTHER" id="PTHR30372:SF4">
    <property type="entry name" value="LIPID-A-DISACCHARIDE SYNTHASE, MITOCHONDRIAL-RELATED"/>
    <property type="match status" value="1"/>
</dbReference>
<evidence type="ECO:0000256" key="6">
    <source>
        <dbReference type="ARBA" id="ARBA00022676"/>
    </source>
</evidence>
<dbReference type="NCBIfam" id="TIGR00215">
    <property type="entry name" value="lpxB"/>
    <property type="match status" value="1"/>
</dbReference>
<dbReference type="AlphaFoldDB" id="A0A519BCQ8"/>
<keyword evidence="7 11" id="KW-0808">Transferase</keyword>
<name>A0A519BCQ8_9DELT</name>
<evidence type="ECO:0000313" key="11">
    <source>
        <dbReference type="EMBL" id="RZD15062.1"/>
    </source>
</evidence>